<comment type="catalytic activity">
    <reaction evidence="7">
        <text>D-ribose 5-phosphate + ATP = 5-phospho-alpha-D-ribose 1-diphosphate + AMP + H(+)</text>
        <dbReference type="Rhea" id="RHEA:15609"/>
        <dbReference type="ChEBI" id="CHEBI:15378"/>
        <dbReference type="ChEBI" id="CHEBI:30616"/>
        <dbReference type="ChEBI" id="CHEBI:58017"/>
        <dbReference type="ChEBI" id="CHEBI:78346"/>
        <dbReference type="ChEBI" id="CHEBI:456215"/>
        <dbReference type="EC" id="2.7.6.1"/>
    </reaction>
</comment>
<dbReference type="Gene3D" id="3.40.50.2020">
    <property type="match status" value="2"/>
</dbReference>
<keyword evidence="6" id="KW-0067">ATP-binding</keyword>
<dbReference type="GO" id="GO:0006015">
    <property type="term" value="P:5-phosphoribose 1-diphosphate biosynthetic process"/>
    <property type="evidence" value="ECO:0007669"/>
    <property type="project" value="TreeGrafter"/>
</dbReference>
<evidence type="ECO:0000256" key="4">
    <source>
        <dbReference type="ARBA" id="ARBA00022741"/>
    </source>
</evidence>
<dbReference type="InterPro" id="IPR029057">
    <property type="entry name" value="PRTase-like"/>
</dbReference>
<dbReference type="PANTHER" id="PTHR10210">
    <property type="entry name" value="RIBOSE-PHOSPHATE DIPHOSPHOKINASE FAMILY MEMBER"/>
    <property type="match status" value="1"/>
</dbReference>
<dbReference type="EC" id="2.7.6.1" evidence="1"/>
<dbReference type="GO" id="GO:0005524">
    <property type="term" value="F:ATP binding"/>
    <property type="evidence" value="ECO:0007669"/>
    <property type="project" value="UniProtKB-KW"/>
</dbReference>
<evidence type="ECO:0000256" key="7">
    <source>
        <dbReference type="ARBA" id="ARBA00049535"/>
    </source>
</evidence>
<dbReference type="AlphaFoldDB" id="A0A839UAB6"/>
<protein>
    <recommendedName>
        <fullName evidence="1">ribose-phosphate diphosphokinase</fullName>
        <ecNumber evidence="1">2.7.6.1</ecNumber>
    </recommendedName>
</protein>
<dbReference type="GO" id="GO:0000287">
    <property type="term" value="F:magnesium ion binding"/>
    <property type="evidence" value="ECO:0007669"/>
    <property type="project" value="InterPro"/>
</dbReference>
<dbReference type="Pfam" id="PF13793">
    <property type="entry name" value="Pribosyltran_N"/>
    <property type="match status" value="1"/>
</dbReference>
<dbReference type="GO" id="GO:0004749">
    <property type="term" value="F:ribose phosphate diphosphokinase activity"/>
    <property type="evidence" value="ECO:0007669"/>
    <property type="project" value="UniProtKB-EC"/>
</dbReference>
<keyword evidence="2 9" id="KW-0808">Transferase</keyword>
<gene>
    <name evidence="9" type="ORF">FHS21_003229</name>
</gene>
<keyword evidence="4" id="KW-0547">Nucleotide-binding</keyword>
<keyword evidence="3" id="KW-0545">Nucleotide biosynthesis</keyword>
<accession>A0A839UAB6</accession>
<evidence type="ECO:0000259" key="8">
    <source>
        <dbReference type="Pfam" id="PF13793"/>
    </source>
</evidence>
<dbReference type="InterPro" id="IPR029099">
    <property type="entry name" value="Pribosyltran_N"/>
</dbReference>
<dbReference type="NCBIfam" id="TIGR01251">
    <property type="entry name" value="ribP_PPkin"/>
    <property type="match status" value="1"/>
</dbReference>
<proteinExistence type="predicted"/>
<dbReference type="RefSeq" id="WP_183662627.1">
    <property type="nucleotide sequence ID" value="NZ_JACHXN010000009.1"/>
</dbReference>
<dbReference type="SMART" id="SM01400">
    <property type="entry name" value="Pribosyltran_N"/>
    <property type="match status" value="1"/>
</dbReference>
<name>A0A839UAB6_9HYPH</name>
<dbReference type="GO" id="GO:0005737">
    <property type="term" value="C:cytoplasm"/>
    <property type="evidence" value="ECO:0007669"/>
    <property type="project" value="TreeGrafter"/>
</dbReference>
<dbReference type="FunFam" id="3.40.50.2020:FF:000014">
    <property type="entry name" value="Ribose-phosphate pyrophosphokinase 1"/>
    <property type="match status" value="1"/>
</dbReference>
<evidence type="ECO:0000256" key="5">
    <source>
        <dbReference type="ARBA" id="ARBA00022777"/>
    </source>
</evidence>
<comment type="caution">
    <text evidence="9">The sequence shown here is derived from an EMBL/GenBank/DDBJ whole genome shotgun (WGS) entry which is preliminary data.</text>
</comment>
<evidence type="ECO:0000313" key="9">
    <source>
        <dbReference type="EMBL" id="MBB3146813.1"/>
    </source>
</evidence>
<dbReference type="GO" id="GO:0006164">
    <property type="term" value="P:purine nucleotide biosynthetic process"/>
    <property type="evidence" value="ECO:0007669"/>
    <property type="project" value="TreeGrafter"/>
</dbReference>
<evidence type="ECO:0000313" key="10">
    <source>
        <dbReference type="Proteomes" id="UP000554520"/>
    </source>
</evidence>
<feature type="domain" description="Ribose-phosphate pyrophosphokinase N-terminal" evidence="8">
    <location>
        <begin position="1"/>
        <end position="121"/>
    </location>
</feature>
<dbReference type="InterPro" id="IPR005946">
    <property type="entry name" value="Rib-P_diPkinase"/>
</dbReference>
<organism evidence="9 10">
    <name type="scientific">Phyllobacterium trifolii</name>
    <dbReference type="NCBI Taxonomy" id="300193"/>
    <lineage>
        <taxon>Bacteria</taxon>
        <taxon>Pseudomonadati</taxon>
        <taxon>Pseudomonadota</taxon>
        <taxon>Alphaproteobacteria</taxon>
        <taxon>Hyphomicrobiales</taxon>
        <taxon>Phyllobacteriaceae</taxon>
        <taxon>Phyllobacterium</taxon>
    </lineage>
</organism>
<keyword evidence="5 9" id="KW-0418">Kinase</keyword>
<dbReference type="InterPro" id="IPR000836">
    <property type="entry name" value="PRTase_dom"/>
</dbReference>
<dbReference type="EMBL" id="JACHXN010000009">
    <property type="protein sequence ID" value="MBB3146813.1"/>
    <property type="molecule type" value="Genomic_DNA"/>
</dbReference>
<evidence type="ECO:0000256" key="1">
    <source>
        <dbReference type="ARBA" id="ARBA00013247"/>
    </source>
</evidence>
<dbReference type="Pfam" id="PF14572">
    <property type="entry name" value="Pribosyl_synth"/>
    <property type="match status" value="1"/>
</dbReference>
<evidence type="ECO:0000256" key="3">
    <source>
        <dbReference type="ARBA" id="ARBA00022727"/>
    </source>
</evidence>
<sequence length="325" mass="35604">MRMFVLNDTNDLGVAVAEMLSIPVAPHEERDFKDGEHKARPLVSVRGKDVYVLQSLAGGSVASVNDKLCKLLFFIATCRDNGASSITAIVPYLAYSRKDRQTKSRDPVTTRYVARLFEAVGTDRVITLEVHNIAVFQNAFRCQTVHLDVRKLFVPVIRRLAKELPLIVFSPDSGGMKRAQLLKETLEAVQGKEVGFGFMEKRRSRNVVSGELFAGDVKGSAVFIVDDMISTGGTMLRTAHACRERGAKAVYVFATHGLFNPGCEALFNSPAVNRVVVTDSVPLSHQTGSEPHAKIEIVPVAALIGEAIRRLHSNKSITDLLGDED</sequence>
<reference evidence="9 10" key="1">
    <citation type="submission" date="2020-08" db="EMBL/GenBank/DDBJ databases">
        <title>Genomic Encyclopedia of Type Strains, Phase III (KMG-III): the genomes of soil and plant-associated and newly described type strains.</title>
        <authorList>
            <person name="Whitman W."/>
        </authorList>
    </citation>
    <scope>NUCLEOTIDE SEQUENCE [LARGE SCALE GENOMIC DNA]</scope>
    <source>
        <strain evidence="9 10">CECT 7015</strain>
    </source>
</reference>
<dbReference type="CDD" id="cd06223">
    <property type="entry name" value="PRTases_typeI"/>
    <property type="match status" value="1"/>
</dbReference>
<dbReference type="SUPFAM" id="SSF53271">
    <property type="entry name" value="PRTase-like"/>
    <property type="match status" value="1"/>
</dbReference>
<dbReference type="GO" id="GO:0016301">
    <property type="term" value="F:kinase activity"/>
    <property type="evidence" value="ECO:0007669"/>
    <property type="project" value="UniProtKB-KW"/>
</dbReference>
<dbReference type="PANTHER" id="PTHR10210:SF32">
    <property type="entry name" value="RIBOSE-PHOSPHATE PYROPHOSPHOKINASE 2"/>
    <property type="match status" value="1"/>
</dbReference>
<keyword evidence="10" id="KW-1185">Reference proteome</keyword>
<evidence type="ECO:0000256" key="2">
    <source>
        <dbReference type="ARBA" id="ARBA00022679"/>
    </source>
</evidence>
<dbReference type="GO" id="GO:0002189">
    <property type="term" value="C:ribose phosphate diphosphokinase complex"/>
    <property type="evidence" value="ECO:0007669"/>
    <property type="project" value="TreeGrafter"/>
</dbReference>
<evidence type="ECO:0000256" key="6">
    <source>
        <dbReference type="ARBA" id="ARBA00022840"/>
    </source>
</evidence>
<dbReference type="Proteomes" id="UP000554520">
    <property type="component" value="Unassembled WGS sequence"/>
</dbReference>